<dbReference type="Proteomes" id="UP000827721">
    <property type="component" value="Unassembled WGS sequence"/>
</dbReference>
<dbReference type="Pfam" id="PF02866">
    <property type="entry name" value="Ldh_1_C"/>
    <property type="match status" value="1"/>
</dbReference>
<evidence type="ECO:0000256" key="5">
    <source>
        <dbReference type="ARBA" id="ARBA00023002"/>
    </source>
</evidence>
<accession>A0ABQ8H9V3</accession>
<keyword evidence="10" id="KW-1185">Reference proteome</keyword>
<dbReference type="InterPro" id="IPR010097">
    <property type="entry name" value="Malate_DH_type1"/>
</dbReference>
<proteinExistence type="inferred from homology"/>
<dbReference type="InterPro" id="IPR015955">
    <property type="entry name" value="Lactate_DH/Glyco_Ohase_4_C"/>
</dbReference>
<dbReference type="InterPro" id="IPR036291">
    <property type="entry name" value="NAD(P)-bd_dom_sf"/>
</dbReference>
<evidence type="ECO:0000259" key="7">
    <source>
        <dbReference type="Pfam" id="PF00056"/>
    </source>
</evidence>
<comment type="caution">
    <text evidence="9">The sequence shown here is derived from an EMBL/GenBank/DDBJ whole genome shotgun (WGS) entry which is preliminary data.</text>
</comment>
<dbReference type="InterPro" id="IPR001252">
    <property type="entry name" value="Malate_DH_AS"/>
</dbReference>
<evidence type="ECO:0000256" key="1">
    <source>
        <dbReference type="ARBA" id="ARBA00008824"/>
    </source>
</evidence>
<evidence type="ECO:0000313" key="9">
    <source>
        <dbReference type="EMBL" id="KAH7550690.1"/>
    </source>
</evidence>
<gene>
    <name evidence="9" type="ORF">JRO89_XS13G0249000</name>
</gene>
<dbReference type="Gene3D" id="3.40.50.720">
    <property type="entry name" value="NAD(P)-binding Rossmann-like Domain"/>
    <property type="match status" value="1"/>
</dbReference>
<reference evidence="9 10" key="1">
    <citation type="submission" date="2021-02" db="EMBL/GenBank/DDBJ databases">
        <title>Plant Genome Project.</title>
        <authorList>
            <person name="Zhang R.-G."/>
        </authorList>
    </citation>
    <scope>NUCLEOTIDE SEQUENCE [LARGE SCALE GENOMIC DNA]</scope>
    <source>
        <tissue evidence="9">Leaves</tissue>
    </source>
</reference>
<protein>
    <recommendedName>
        <fullName evidence="3">malate dehydrogenase</fullName>
        <ecNumber evidence="3">1.1.1.37</ecNumber>
    </recommendedName>
</protein>
<dbReference type="EMBL" id="JAFEMO010000013">
    <property type="protein sequence ID" value="KAH7550690.1"/>
    <property type="molecule type" value="Genomic_DNA"/>
</dbReference>
<keyword evidence="5" id="KW-0560">Oxidoreductase</keyword>
<comment type="subunit">
    <text evidence="2">Homodimer.</text>
</comment>
<sequence>MAATAATTFSIGSSVSFGPKASQLPQSKPLGLRFNSKYSLSSFSGLKAATSVSCESDTSFLSKESISVLRGSLARKAQISDQISQYGLQPQASFKVAILGASGGIGQPLALLVKMSPLVSALHLYDIANVKGVAADLSHCNTPSQVLDFTGASELANCLKGVNVVVIPAGVPRKPGMTRDDLFNINANIVKTLIEAVADNCPDAFIHIISNPVNSTVPIAAEVLKQKGVYDPKKLFGVTTLDVVRANTFVAQKKNLKLIDVDVPVIGGHAGITILPLLSKTKPTVSFTDEEVEELTVRIQNAGTEVVEAKAGAGSATLSMAYASARFVESSLRALDGDGDVYECAYVESNQTELPFFASRVKLGRNGVEALISSDLQGLTEYEQKALEGLKPELKASIEKGVDFVQKQAVAA</sequence>
<organism evidence="9 10">
    <name type="scientific">Xanthoceras sorbifolium</name>
    <dbReference type="NCBI Taxonomy" id="99658"/>
    <lineage>
        <taxon>Eukaryota</taxon>
        <taxon>Viridiplantae</taxon>
        <taxon>Streptophyta</taxon>
        <taxon>Embryophyta</taxon>
        <taxon>Tracheophyta</taxon>
        <taxon>Spermatophyta</taxon>
        <taxon>Magnoliopsida</taxon>
        <taxon>eudicotyledons</taxon>
        <taxon>Gunneridae</taxon>
        <taxon>Pentapetalae</taxon>
        <taxon>rosids</taxon>
        <taxon>malvids</taxon>
        <taxon>Sapindales</taxon>
        <taxon>Sapindaceae</taxon>
        <taxon>Xanthoceroideae</taxon>
        <taxon>Xanthoceras</taxon>
    </lineage>
</organism>
<dbReference type="PROSITE" id="PS00068">
    <property type="entry name" value="MDH"/>
    <property type="match status" value="1"/>
</dbReference>
<keyword evidence="6" id="KW-0520">NAD</keyword>
<dbReference type="Gene3D" id="3.90.110.10">
    <property type="entry name" value="Lactate dehydrogenase/glycoside hydrolase, family 4, C-terminal"/>
    <property type="match status" value="1"/>
</dbReference>
<keyword evidence="4" id="KW-0816">Tricarboxylic acid cycle</keyword>
<name>A0ABQ8H9V3_9ROSI</name>
<evidence type="ECO:0000256" key="6">
    <source>
        <dbReference type="ARBA" id="ARBA00023027"/>
    </source>
</evidence>
<dbReference type="SUPFAM" id="SSF51735">
    <property type="entry name" value="NAD(P)-binding Rossmann-fold domains"/>
    <property type="match status" value="1"/>
</dbReference>
<dbReference type="SUPFAM" id="SSF56327">
    <property type="entry name" value="LDH C-terminal domain-like"/>
    <property type="match status" value="1"/>
</dbReference>
<evidence type="ECO:0000256" key="2">
    <source>
        <dbReference type="ARBA" id="ARBA00011738"/>
    </source>
</evidence>
<dbReference type="Pfam" id="PF00056">
    <property type="entry name" value="Ldh_1_N"/>
    <property type="match status" value="1"/>
</dbReference>
<dbReference type="NCBIfam" id="TIGR01772">
    <property type="entry name" value="MDH_euk_gproteo"/>
    <property type="match status" value="1"/>
</dbReference>
<evidence type="ECO:0000256" key="4">
    <source>
        <dbReference type="ARBA" id="ARBA00022532"/>
    </source>
</evidence>
<feature type="domain" description="Lactate/malate dehydrogenase N-terminal" evidence="7">
    <location>
        <begin position="95"/>
        <end position="237"/>
    </location>
</feature>
<evidence type="ECO:0000259" key="8">
    <source>
        <dbReference type="Pfam" id="PF02866"/>
    </source>
</evidence>
<evidence type="ECO:0000256" key="3">
    <source>
        <dbReference type="ARBA" id="ARBA00012995"/>
    </source>
</evidence>
<feature type="domain" description="Lactate/malate dehydrogenase C-terminal" evidence="8">
    <location>
        <begin position="239"/>
        <end position="405"/>
    </location>
</feature>
<comment type="similarity">
    <text evidence="1">Belongs to the LDH/MDH superfamily. MDH type 1 family.</text>
</comment>
<dbReference type="PANTHER" id="PTHR11540:SF16">
    <property type="entry name" value="MALATE DEHYDROGENASE, MITOCHONDRIAL"/>
    <property type="match status" value="1"/>
</dbReference>
<dbReference type="InterPro" id="IPR001236">
    <property type="entry name" value="Lactate/malate_DH_N"/>
</dbReference>
<dbReference type="CDD" id="cd01337">
    <property type="entry name" value="MDH_glyoxysomal_mitochondrial"/>
    <property type="match status" value="1"/>
</dbReference>
<dbReference type="PANTHER" id="PTHR11540">
    <property type="entry name" value="MALATE AND LACTATE DEHYDROGENASE"/>
    <property type="match status" value="1"/>
</dbReference>
<dbReference type="InterPro" id="IPR022383">
    <property type="entry name" value="Lactate/malate_DH_C"/>
</dbReference>
<dbReference type="EC" id="1.1.1.37" evidence="3"/>
<evidence type="ECO:0000313" key="10">
    <source>
        <dbReference type="Proteomes" id="UP000827721"/>
    </source>
</evidence>